<comment type="caution">
    <text evidence="1">The sequence shown here is derived from an EMBL/GenBank/DDBJ whole genome shotgun (WGS) entry which is preliminary data.</text>
</comment>
<dbReference type="Proteomes" id="UP000028701">
    <property type="component" value="Unassembled WGS sequence"/>
</dbReference>
<proteinExistence type="predicted"/>
<gene>
    <name evidence="1" type="ORF">RRU01S_37_00290</name>
</gene>
<sequence>MRSDICPSFLIGSAKKPWSPRASLKSPKPLYLQTVVWMERVKRGEAADSVEKLWSTTLRQET</sequence>
<dbReference type="EMBL" id="BBJU01000037">
    <property type="protein sequence ID" value="GAK73396.1"/>
    <property type="molecule type" value="Genomic_DNA"/>
</dbReference>
<name>A0A081D3A0_9HYPH</name>
<dbReference type="AlphaFoldDB" id="A0A081D3A0"/>
<accession>A0A081D3A0</accession>
<reference evidence="1 2" key="1">
    <citation type="submission" date="2014-08" db="EMBL/GenBank/DDBJ databases">
        <title>Whole genome shotgun sequence of Rhizobium rubi NBRC 13261.</title>
        <authorList>
            <person name="Katano-Makiyama Y."/>
            <person name="Hosoyama A."/>
            <person name="Hashimoto M."/>
            <person name="Hosoyama Y."/>
            <person name="Noguchi M."/>
            <person name="Tsuchikane K."/>
            <person name="Uohara A."/>
            <person name="Ohji S."/>
            <person name="Ichikawa N."/>
            <person name="Kimura A."/>
            <person name="Yamazoe A."/>
            <person name="Fujita N."/>
        </authorList>
    </citation>
    <scope>NUCLEOTIDE SEQUENCE [LARGE SCALE GENOMIC DNA]</scope>
    <source>
        <strain evidence="1 2">NBRC 13261</strain>
    </source>
</reference>
<organism evidence="1 2">
    <name type="scientific">Agrobacterium rubi TR3 = NBRC 13261</name>
    <dbReference type="NCBI Taxonomy" id="1368415"/>
    <lineage>
        <taxon>Bacteria</taxon>
        <taxon>Pseudomonadati</taxon>
        <taxon>Pseudomonadota</taxon>
        <taxon>Alphaproteobacteria</taxon>
        <taxon>Hyphomicrobiales</taxon>
        <taxon>Rhizobiaceae</taxon>
        <taxon>Rhizobium/Agrobacterium group</taxon>
        <taxon>Agrobacterium</taxon>
    </lineage>
</organism>
<evidence type="ECO:0000313" key="2">
    <source>
        <dbReference type="Proteomes" id="UP000028701"/>
    </source>
</evidence>
<protein>
    <submittedName>
        <fullName evidence="1">Uncharacterized protein</fullName>
    </submittedName>
</protein>
<evidence type="ECO:0000313" key="1">
    <source>
        <dbReference type="EMBL" id="GAK73396.1"/>
    </source>
</evidence>